<organism evidence="1 2">
    <name type="scientific">Brassica carinata</name>
    <name type="common">Ethiopian mustard</name>
    <name type="synonym">Abyssinian cabbage</name>
    <dbReference type="NCBI Taxonomy" id="52824"/>
    <lineage>
        <taxon>Eukaryota</taxon>
        <taxon>Viridiplantae</taxon>
        <taxon>Streptophyta</taxon>
        <taxon>Embryophyta</taxon>
        <taxon>Tracheophyta</taxon>
        <taxon>Spermatophyta</taxon>
        <taxon>Magnoliopsida</taxon>
        <taxon>eudicotyledons</taxon>
        <taxon>Gunneridae</taxon>
        <taxon>Pentapetalae</taxon>
        <taxon>rosids</taxon>
        <taxon>malvids</taxon>
        <taxon>Brassicales</taxon>
        <taxon>Brassicaceae</taxon>
        <taxon>Brassiceae</taxon>
        <taxon>Brassica</taxon>
    </lineage>
</organism>
<evidence type="ECO:0000313" key="1">
    <source>
        <dbReference type="EMBL" id="KAG2306396.1"/>
    </source>
</evidence>
<keyword evidence="2" id="KW-1185">Reference proteome</keyword>
<dbReference type="PANTHER" id="PTHR31674:SF55">
    <property type="entry name" value="TF-B3 DOMAIN-CONTAINING PROTEIN"/>
    <property type="match status" value="1"/>
</dbReference>
<protein>
    <submittedName>
        <fullName evidence="1">Uncharacterized protein</fullName>
    </submittedName>
</protein>
<dbReference type="EMBL" id="JAAMPC010000006">
    <property type="protein sequence ID" value="KAG2306396.1"/>
    <property type="molecule type" value="Genomic_DNA"/>
</dbReference>
<dbReference type="PANTHER" id="PTHR31674">
    <property type="entry name" value="B3 DOMAIN-CONTAINING PROTEIN REM-LIKE 3-RELATED"/>
    <property type="match status" value="1"/>
</dbReference>
<accession>A0A8X7VA68</accession>
<name>A0A8X7VA68_BRACI</name>
<dbReference type="InterPro" id="IPR039218">
    <property type="entry name" value="REM_fam"/>
</dbReference>
<dbReference type="Proteomes" id="UP000886595">
    <property type="component" value="Unassembled WGS sequence"/>
</dbReference>
<comment type="caution">
    <text evidence="1">The sequence shown here is derived from an EMBL/GenBank/DDBJ whole genome shotgun (WGS) entry which is preliminary data.</text>
</comment>
<reference evidence="1 2" key="1">
    <citation type="submission" date="2020-02" db="EMBL/GenBank/DDBJ databases">
        <authorList>
            <person name="Ma Q."/>
            <person name="Huang Y."/>
            <person name="Song X."/>
            <person name="Pei D."/>
        </authorList>
    </citation>
    <scope>NUCLEOTIDE SEQUENCE [LARGE SCALE GENOMIC DNA]</scope>
    <source>
        <strain evidence="1">Sxm20200214</strain>
        <tissue evidence="1">Leaf</tissue>
    </source>
</reference>
<proteinExistence type="predicted"/>
<dbReference type="AlphaFoldDB" id="A0A8X7VA68"/>
<gene>
    <name evidence="1" type="ORF">Bca52824_026144</name>
</gene>
<evidence type="ECO:0000313" key="2">
    <source>
        <dbReference type="Proteomes" id="UP000886595"/>
    </source>
</evidence>
<sequence>MFNERTKSSDFLQAMSSDFGLSCCEIQYGSCLDDKNKLVKIQSKKKAKKNTKREAESCTLDPSCYVANVMPSSLRYDMLDKIGDWKQLTEAELDKNLIQKAMSSDFGLSCCEIQYGSCLDDKNKLVKIQSKKKAKKNTKREAESCTLDPSCYVANVMPSSLRYDMLVSTPNFFNQKLSFKVSDFDQTHLYCNEFPVYSKEFCKG</sequence>